<accession>A0A2S9S166</accession>
<comment type="caution">
    <text evidence="1">The sequence shown here is derived from an EMBL/GenBank/DDBJ whole genome shotgun (WGS) entry which is preliminary data.</text>
</comment>
<reference evidence="1" key="1">
    <citation type="submission" date="2017-02" db="EMBL/GenBank/DDBJ databases">
        <title>Haemophilus influenzae in COPD genome sequencing project.</title>
        <authorList>
            <person name="Murphy T.F."/>
            <person name="Kong Y."/>
            <person name="Nadendla S."/>
            <person name="Tettelin H."/>
            <person name="Pettigrew M."/>
        </authorList>
    </citation>
    <scope>NUCLEOTIDE SEQUENCE [LARGE SCALE GENOMIC DNA]</scope>
    <source>
        <strain evidence="1">84P15H4</strain>
    </source>
</reference>
<proteinExistence type="predicted"/>
<name>A0A2S9S166_HAEIF</name>
<dbReference type="AlphaFoldDB" id="A0A2S9S166"/>
<dbReference type="Pfam" id="PF13262">
    <property type="entry name" value="DUF4054"/>
    <property type="match status" value="1"/>
</dbReference>
<dbReference type="EMBL" id="MZHU01000037">
    <property type="protein sequence ID" value="PRK65041.1"/>
    <property type="molecule type" value="Genomic_DNA"/>
</dbReference>
<dbReference type="InterPro" id="IPR025127">
    <property type="entry name" value="DUF4054"/>
</dbReference>
<evidence type="ECO:0008006" key="2">
    <source>
        <dbReference type="Google" id="ProtNLM"/>
    </source>
</evidence>
<organism evidence="1">
    <name type="scientific">Haemophilus influenzae</name>
    <dbReference type="NCBI Taxonomy" id="727"/>
    <lineage>
        <taxon>Bacteria</taxon>
        <taxon>Pseudomonadati</taxon>
        <taxon>Pseudomonadota</taxon>
        <taxon>Gammaproteobacteria</taxon>
        <taxon>Pasteurellales</taxon>
        <taxon>Pasteurellaceae</taxon>
        <taxon>Haemophilus</taxon>
    </lineage>
</organism>
<evidence type="ECO:0000313" key="1">
    <source>
        <dbReference type="EMBL" id="PRK65041.1"/>
    </source>
</evidence>
<gene>
    <name evidence="1" type="ORF">BV163_01056</name>
</gene>
<protein>
    <recommendedName>
        <fullName evidence="2">DUF4054 domain-containing protein</fullName>
    </recommendedName>
</protein>
<dbReference type="RefSeq" id="WP_105886927.1">
    <property type="nucleotide sequence ID" value="NZ_CP089175.1"/>
</dbReference>
<sequence>MPTFEMDVFLARYPEFNEVDYEKIDLFLSDAEMEVSQSRWGKLYQRGVLALTAHLLRLSLWTAETGGGANRNLASESAGELSVSYAVPTLTGTDADYQLTAYGQEYLRLRRLVGIGVMVA</sequence>